<feature type="transmembrane region" description="Helical" evidence="1">
    <location>
        <begin position="59"/>
        <end position="80"/>
    </location>
</feature>
<evidence type="ECO:0000313" key="2">
    <source>
        <dbReference type="EMBL" id="MFC4411537.1"/>
    </source>
</evidence>
<feature type="transmembrane region" description="Helical" evidence="1">
    <location>
        <begin position="25"/>
        <end position="47"/>
    </location>
</feature>
<name>A0ABV8XA90_9LACT</name>
<proteinExistence type="predicted"/>
<evidence type="ECO:0000256" key="1">
    <source>
        <dbReference type="SAM" id="Phobius"/>
    </source>
</evidence>
<comment type="caution">
    <text evidence="2">The sequence shown here is derived from an EMBL/GenBank/DDBJ whole genome shotgun (WGS) entry which is preliminary data.</text>
</comment>
<accession>A0ABV8XA90</accession>
<dbReference type="RefSeq" id="WP_378156592.1">
    <property type="nucleotide sequence ID" value="NZ_JBHSEC010000020.1"/>
</dbReference>
<gene>
    <name evidence="2" type="ORF">ACFOZY_14010</name>
</gene>
<keyword evidence="1" id="KW-0472">Membrane</keyword>
<keyword evidence="3" id="KW-1185">Reference proteome</keyword>
<dbReference type="InterPro" id="IPR010288">
    <property type="entry name" value="EcsB_ABC"/>
</dbReference>
<sequence>MNSLRDIWTKRFQHYMMEQQRYLKYVFTGHLAIVILFVIGAGGYSYSEWLKVVPDTFPAALLVSVVIGLLLTMGGPVTLLKEADIVYFLPLETKLMEYLQRSLSWTMSSQVFLSVIAGIVAVPLLNTVEGTRGISLFIFFVAIFVLKWWNVHTDFSFRWVNDGHGVWGDRVIRFLLSAAALYFLLIEAWLLLVMIALPIIFYAYVWMGRRGKNPFPFEHFIKVEQNRMLRFYRFANYFTDVPHLRGSIRRRGWLNFLYSFISYGQKNTQTYLVIRTFIRTDETFYLWVRLTFLSALGAVFIPIPIVAVIFSGALAFAATLQLKIALGAESTFRMDMLYPISESTRRKAVLKIVRGVQWLSAIILLIVSFAQPAYGNSVWLLPVIVIIISEATLRLSK</sequence>
<feature type="transmembrane region" description="Helical" evidence="1">
    <location>
        <begin position="171"/>
        <end position="204"/>
    </location>
</feature>
<feature type="transmembrane region" description="Helical" evidence="1">
    <location>
        <begin position="348"/>
        <end position="370"/>
    </location>
</feature>
<feature type="transmembrane region" description="Helical" evidence="1">
    <location>
        <begin position="105"/>
        <end position="126"/>
    </location>
</feature>
<dbReference type="EMBL" id="JBHSEC010000020">
    <property type="protein sequence ID" value="MFC4411537.1"/>
    <property type="molecule type" value="Genomic_DNA"/>
</dbReference>
<reference evidence="3" key="1">
    <citation type="journal article" date="2019" name="Int. J. Syst. Evol. Microbiol.">
        <title>The Global Catalogue of Microorganisms (GCM) 10K type strain sequencing project: providing services to taxonomists for standard genome sequencing and annotation.</title>
        <authorList>
            <consortium name="The Broad Institute Genomics Platform"/>
            <consortium name="The Broad Institute Genome Sequencing Center for Infectious Disease"/>
            <person name="Wu L."/>
            <person name="Ma J."/>
        </authorList>
    </citation>
    <scope>NUCLEOTIDE SEQUENCE [LARGE SCALE GENOMIC DNA]</scope>
    <source>
        <strain evidence="3">CCUG 59778</strain>
    </source>
</reference>
<keyword evidence="1" id="KW-1133">Transmembrane helix</keyword>
<dbReference type="Proteomes" id="UP001595817">
    <property type="component" value="Unassembled WGS sequence"/>
</dbReference>
<keyword evidence="1" id="KW-0812">Transmembrane</keyword>
<dbReference type="PIRSF" id="PIRSF037259">
    <property type="entry name" value="EcsB_ABC"/>
    <property type="match status" value="1"/>
</dbReference>
<evidence type="ECO:0000313" key="3">
    <source>
        <dbReference type="Proteomes" id="UP001595817"/>
    </source>
</evidence>
<feature type="transmembrane region" description="Helical" evidence="1">
    <location>
        <begin position="133"/>
        <end position="151"/>
    </location>
</feature>
<feature type="transmembrane region" description="Helical" evidence="1">
    <location>
        <begin position="284"/>
        <end position="303"/>
    </location>
</feature>
<organism evidence="2 3">
    <name type="scientific">Chungangia koreensis</name>
    <dbReference type="NCBI Taxonomy" id="752657"/>
    <lineage>
        <taxon>Bacteria</taxon>
        <taxon>Bacillati</taxon>
        <taxon>Bacillota</taxon>
        <taxon>Bacilli</taxon>
        <taxon>Lactobacillales</taxon>
        <taxon>Chungangia</taxon>
    </lineage>
</organism>
<feature type="transmembrane region" description="Helical" evidence="1">
    <location>
        <begin position="376"/>
        <end position="393"/>
    </location>
</feature>
<dbReference type="Pfam" id="PF05975">
    <property type="entry name" value="EcsB"/>
    <property type="match status" value="1"/>
</dbReference>
<protein>
    <submittedName>
        <fullName evidence="2">ABC transporter permease</fullName>
    </submittedName>
</protein>